<dbReference type="AlphaFoldDB" id="A0A2P4XQ33"/>
<dbReference type="Proteomes" id="UP000237271">
    <property type="component" value="Unassembled WGS sequence"/>
</dbReference>
<reference evidence="2 3" key="1">
    <citation type="journal article" date="2017" name="Genome Biol. Evol.">
        <title>Phytophthora megakarya and P. palmivora, closely related causal agents of cacao black pod rot, underwent increases in genome sizes and gene numbers by different mechanisms.</title>
        <authorList>
            <person name="Ali S.S."/>
            <person name="Shao J."/>
            <person name="Lary D.J."/>
            <person name="Kronmiller B."/>
            <person name="Shen D."/>
            <person name="Strem M.D."/>
            <person name="Amoako-Attah I."/>
            <person name="Akrofi A.Y."/>
            <person name="Begoude B.A."/>
            <person name="Ten Hoopen G.M."/>
            <person name="Coulibaly K."/>
            <person name="Kebe B.I."/>
            <person name="Melnick R.L."/>
            <person name="Guiltinan M.J."/>
            <person name="Tyler B.M."/>
            <person name="Meinhardt L.W."/>
            <person name="Bailey B.A."/>
        </authorList>
    </citation>
    <scope>NUCLEOTIDE SEQUENCE [LARGE SCALE GENOMIC DNA]</scope>
    <source>
        <strain evidence="3">sbr112.9</strain>
    </source>
</reference>
<protein>
    <submittedName>
        <fullName evidence="2">Uncharacterized protein</fullName>
    </submittedName>
</protein>
<evidence type="ECO:0000256" key="1">
    <source>
        <dbReference type="SAM" id="Coils"/>
    </source>
</evidence>
<name>A0A2P4XQ33_9STRA</name>
<gene>
    <name evidence="2" type="ORF">PHPALM_16281</name>
</gene>
<sequence>MSNNDFQATATQLLHRQSNVQHHHRQYAFAATIADRFFSDNSLDRQKRVVECARRRQARARDRALQQAYKVEQLEIELAEAEQVRILKEEREASRMERKLQHVAAAYIQYIWRRYCQLKKEAAYRQTRAERLVVDYLSYRSWRRKTMRRQASFRIQRRWREHRVEKKTKFGLAVLASCIIPFIRKRRVRAQQTATKLQQWYRLQHSQRREKSARMIQRAWRISVLKTKIRYYARTFRHLTHLKLLERSARVVQRVLGKNVIQRRLLSLPQFDEYPNIMAASWPRLRPAEDRVHEFWRQEKQMLDDAVAERKTLEKEEIVMQNDIESLQRRLAEAKLRRSEESERLRRHPSIEDHRRLKDEELKQKRLEELEVSMRRATRLELERELETARRLMLRTKRHSHFNVDERVELT</sequence>
<evidence type="ECO:0000313" key="2">
    <source>
        <dbReference type="EMBL" id="POM67675.1"/>
    </source>
</evidence>
<comment type="caution">
    <text evidence="2">The sequence shown here is derived from an EMBL/GenBank/DDBJ whole genome shotgun (WGS) entry which is preliminary data.</text>
</comment>
<organism evidence="2 3">
    <name type="scientific">Phytophthora palmivora</name>
    <dbReference type="NCBI Taxonomy" id="4796"/>
    <lineage>
        <taxon>Eukaryota</taxon>
        <taxon>Sar</taxon>
        <taxon>Stramenopiles</taxon>
        <taxon>Oomycota</taxon>
        <taxon>Peronosporomycetes</taxon>
        <taxon>Peronosporales</taxon>
        <taxon>Peronosporaceae</taxon>
        <taxon>Phytophthora</taxon>
    </lineage>
</organism>
<keyword evidence="3" id="KW-1185">Reference proteome</keyword>
<proteinExistence type="predicted"/>
<evidence type="ECO:0000313" key="3">
    <source>
        <dbReference type="Proteomes" id="UP000237271"/>
    </source>
</evidence>
<accession>A0A2P4XQ33</accession>
<dbReference type="OrthoDB" id="116263at2759"/>
<feature type="coiled-coil region" evidence="1">
    <location>
        <begin position="43"/>
        <end position="106"/>
    </location>
</feature>
<feature type="coiled-coil region" evidence="1">
    <location>
        <begin position="310"/>
        <end position="344"/>
    </location>
</feature>
<keyword evidence="1" id="KW-0175">Coiled coil</keyword>
<dbReference type="EMBL" id="NCKW01008793">
    <property type="protein sequence ID" value="POM67675.1"/>
    <property type="molecule type" value="Genomic_DNA"/>
</dbReference>